<dbReference type="EMBL" id="CP032620">
    <property type="protein sequence ID" value="AYF94820.1"/>
    <property type="molecule type" value="Genomic_DNA"/>
</dbReference>
<keyword evidence="3" id="KW-0121">Carboxypeptidase</keyword>
<dbReference type="Pfam" id="PF13354">
    <property type="entry name" value="Beta-lactamase2"/>
    <property type="match status" value="1"/>
</dbReference>
<protein>
    <submittedName>
        <fullName evidence="3">D-alanyl-D-alanine carboxypeptidase</fullName>
    </submittedName>
</protein>
<dbReference type="InterPro" id="IPR000871">
    <property type="entry name" value="Beta-lactam_class-A"/>
</dbReference>
<evidence type="ECO:0000313" key="3">
    <source>
        <dbReference type="EMBL" id="AYF94820.1"/>
    </source>
</evidence>
<keyword evidence="3" id="KW-0645">Protease</keyword>
<name>A0ABM6ZBG7_9STRE</name>
<dbReference type="InterPro" id="IPR045155">
    <property type="entry name" value="Beta-lactam_cat"/>
</dbReference>
<evidence type="ECO:0000259" key="2">
    <source>
        <dbReference type="Pfam" id="PF13354"/>
    </source>
</evidence>
<evidence type="ECO:0000256" key="1">
    <source>
        <dbReference type="SAM" id="MobiDB-lite"/>
    </source>
</evidence>
<feature type="region of interest" description="Disordered" evidence="1">
    <location>
        <begin position="39"/>
        <end position="70"/>
    </location>
</feature>
<dbReference type="Proteomes" id="UP000277293">
    <property type="component" value="Chromosome"/>
</dbReference>
<dbReference type="GO" id="GO:0004180">
    <property type="term" value="F:carboxypeptidase activity"/>
    <property type="evidence" value="ECO:0007669"/>
    <property type="project" value="UniProtKB-KW"/>
</dbReference>
<dbReference type="Gene3D" id="3.40.710.10">
    <property type="entry name" value="DD-peptidase/beta-lactamase superfamily"/>
    <property type="match status" value="1"/>
</dbReference>
<dbReference type="SUPFAM" id="SSF56601">
    <property type="entry name" value="beta-lactamase/transpeptidase-like"/>
    <property type="match status" value="1"/>
</dbReference>
<accession>A0ABM6ZBG7</accession>
<feature type="domain" description="Beta-lactamase class A catalytic" evidence="2">
    <location>
        <begin position="114"/>
        <end position="313"/>
    </location>
</feature>
<keyword evidence="4" id="KW-1185">Reference proteome</keyword>
<organism evidence="3 4">
    <name type="scientific">Streptococcus koreensis</name>
    <dbReference type="NCBI Taxonomy" id="2382163"/>
    <lineage>
        <taxon>Bacteria</taxon>
        <taxon>Bacillati</taxon>
        <taxon>Bacillota</taxon>
        <taxon>Bacilli</taxon>
        <taxon>Lactobacillales</taxon>
        <taxon>Streptococcaceae</taxon>
        <taxon>Streptococcus</taxon>
    </lineage>
</organism>
<sequence>MKKIFNVRSIMIVLGILLCIGGVGALTYLHLHQAPVPPLAKEGTTGQSVESKQEKQPLQPPRVKTPEEKQAVLDQDRETMEYLGLVYDYANKGLVEVVQDYMAENGIDPSQITFTYKNPATGQQFSMNELQPMTAGSTYKLPLNMLVVDEVDAGKLNLTDEFDITNTYYEYLGEHDNYVAAFGGAMTIPDMQRYSLVYSENTPAYALADRFGGMDNVYGKYEKYGKSRAEIKTISPENKTTSDYYIQVLDYLWNHKEKYGTLLELIGESFPNEYYKRYLPDLVIQQKPGYVAEALNVEAIVYEQTPYLISIFTAGLGGTTPESTEISGYGLHLLGQLCYVINEWHRVNVN</sequence>
<dbReference type="PANTHER" id="PTHR35333:SF3">
    <property type="entry name" value="BETA-LACTAMASE-TYPE TRANSPEPTIDASE FOLD CONTAINING PROTEIN"/>
    <property type="match status" value="1"/>
</dbReference>
<proteinExistence type="predicted"/>
<keyword evidence="3" id="KW-0378">Hydrolase</keyword>
<gene>
    <name evidence="3" type="ORF">D7D50_09605</name>
</gene>
<dbReference type="InterPro" id="IPR012338">
    <property type="entry name" value="Beta-lactam/transpept-like"/>
</dbReference>
<dbReference type="PANTHER" id="PTHR35333">
    <property type="entry name" value="BETA-LACTAMASE"/>
    <property type="match status" value="1"/>
</dbReference>
<reference evidence="4" key="1">
    <citation type="submission" date="2018-09" db="EMBL/GenBank/DDBJ databases">
        <title>Complete genome sequence of Streptococcus sp. KCOM 2890 (=JS71).</title>
        <authorList>
            <person name="Kook J.-K."/>
            <person name="Park S.-N."/>
            <person name="Lim Y.K."/>
        </authorList>
    </citation>
    <scope>NUCLEOTIDE SEQUENCE [LARGE SCALE GENOMIC DNA]</scope>
    <source>
        <strain evidence="4">JS71</strain>
    </source>
</reference>
<evidence type="ECO:0000313" key="4">
    <source>
        <dbReference type="Proteomes" id="UP000277293"/>
    </source>
</evidence>
<dbReference type="RefSeq" id="WP_120702179.1">
    <property type="nucleotide sequence ID" value="NZ_CP032620.1"/>
</dbReference>